<feature type="domain" description="Glycosyl hydrolase family 13 catalytic" evidence="7">
    <location>
        <begin position="41"/>
        <end position="427"/>
    </location>
</feature>
<dbReference type="InterPro" id="IPR013780">
    <property type="entry name" value="Glyco_hydro_b"/>
</dbReference>
<reference evidence="8" key="1">
    <citation type="submission" date="2019-04" db="EMBL/GenBank/DDBJ databases">
        <title>Friends and foes A comparative genomics studyof 23 Aspergillus species from section Flavi.</title>
        <authorList>
            <consortium name="DOE Joint Genome Institute"/>
            <person name="Kjaerbolling I."/>
            <person name="Vesth T."/>
            <person name="Frisvad J.C."/>
            <person name="Nybo J.L."/>
            <person name="Theobald S."/>
            <person name="Kildgaard S."/>
            <person name="Isbrandt T."/>
            <person name="Kuo A."/>
            <person name="Sato A."/>
            <person name="Lyhne E.K."/>
            <person name="Kogle M.E."/>
            <person name="Wiebenga A."/>
            <person name="Kun R.S."/>
            <person name="Lubbers R.J."/>
            <person name="Makela M.R."/>
            <person name="Barry K."/>
            <person name="Chovatia M."/>
            <person name="Clum A."/>
            <person name="Daum C."/>
            <person name="Haridas S."/>
            <person name="He G."/>
            <person name="LaButti K."/>
            <person name="Lipzen A."/>
            <person name="Mondo S."/>
            <person name="Riley R."/>
            <person name="Salamov A."/>
            <person name="Simmons B.A."/>
            <person name="Magnuson J.K."/>
            <person name="Henrissat B."/>
            <person name="Mortensen U.H."/>
            <person name="Larsen T.O."/>
            <person name="Devries R.P."/>
            <person name="Grigoriev I.V."/>
            <person name="Machida M."/>
            <person name="Baker S.E."/>
            <person name="Andersen M.R."/>
        </authorList>
    </citation>
    <scope>NUCLEOTIDE SEQUENCE [LARGE SCALE GENOMIC DNA]</scope>
    <source>
        <strain evidence="8">IBT 14317</strain>
    </source>
</reference>
<evidence type="ECO:0000259" key="7">
    <source>
        <dbReference type="SMART" id="SM00642"/>
    </source>
</evidence>
<gene>
    <name evidence="8" type="ORF">BDV23DRAFT_156422</name>
</gene>
<keyword evidence="4 8" id="KW-0378">Hydrolase</keyword>
<dbReference type="NCBIfam" id="NF006968">
    <property type="entry name" value="PRK09441.1-1"/>
    <property type="match status" value="1"/>
</dbReference>
<evidence type="ECO:0000256" key="2">
    <source>
        <dbReference type="ARBA" id="ARBA00008061"/>
    </source>
</evidence>
<dbReference type="GO" id="GO:0004553">
    <property type="term" value="F:hydrolase activity, hydrolyzing O-glycosyl compounds"/>
    <property type="evidence" value="ECO:0007669"/>
    <property type="project" value="InterPro"/>
</dbReference>
<dbReference type="Gene3D" id="3.20.20.80">
    <property type="entry name" value="Glycosidases"/>
    <property type="match status" value="1"/>
</dbReference>
<evidence type="ECO:0000256" key="6">
    <source>
        <dbReference type="ARBA" id="ARBA00023295"/>
    </source>
</evidence>
<keyword evidence="6" id="KW-0326">Glycosidase</keyword>
<dbReference type="Pfam" id="PF00128">
    <property type="entry name" value="Alpha-amylase"/>
    <property type="match status" value="1"/>
</dbReference>
<dbReference type="GO" id="GO:0005975">
    <property type="term" value="P:carbohydrate metabolic process"/>
    <property type="evidence" value="ECO:0007669"/>
    <property type="project" value="InterPro"/>
</dbReference>
<dbReference type="PANTHER" id="PTHR43447">
    <property type="entry name" value="ALPHA-AMYLASE"/>
    <property type="match status" value="1"/>
</dbReference>
<evidence type="ECO:0000256" key="3">
    <source>
        <dbReference type="ARBA" id="ARBA00022723"/>
    </source>
</evidence>
<dbReference type="PIRSF" id="PIRSF001021">
    <property type="entry name" value="Alph-amls_thrmst"/>
    <property type="match status" value="1"/>
</dbReference>
<dbReference type="EMBL" id="ML735260">
    <property type="protein sequence ID" value="KAE8389927.1"/>
    <property type="molecule type" value="Genomic_DNA"/>
</dbReference>
<sequence>MLPLPSWCDPKARKEWRKWKKIKKDAKHLDKLPSWDAPDNSLMLQGFEWHGLDDQGHWKRLQNSLLGLKSIGVDNIWIPPGCKAMNPSGNGYDIYDLYDLGEFDQKGSRPTKWGSKAELQSLASSARNLGIGIYWDAVLNHKAGADYPERFPAVKVDPKERNIEISTAKEIEGWTGFNFPGRDSMYSSMRYRWHHFSGVDRDEARKQNAIYKVANKRWSEDVAHEKGNYDYLMFADLDYSNTEVQKDVLRWGEWIGSQLPLSGMRLDACKHYSADFQKRFVSHVRATVGPQFFFVAEYWSGDVRVLMHYLQKMDYQLSLFDAPLVGRFSRISRTGGADLRKIFDDTLLERSPAHAVTLVMNHDTQPGQSLEAPIASFFKPFAYALILLRDKGQPCIFYGDLYGIRRGVKNPMTPSCGGKLPVLARARKLYAYGEQCDYFDQANCIGFVRYGNLRHPSGLACIMSNTGASQKRMYVGRNHAKEQWTDILGWHPETVTIDKKGYGIFPVFAMQVGVWVNSTAEGRESLEQSFEEEVYGK</sequence>
<dbReference type="GO" id="GO:0005509">
    <property type="term" value="F:calcium ion binding"/>
    <property type="evidence" value="ECO:0007669"/>
    <property type="project" value="InterPro"/>
</dbReference>
<dbReference type="SUPFAM" id="SSF51445">
    <property type="entry name" value="(Trans)glycosidases"/>
    <property type="match status" value="1"/>
</dbReference>
<organism evidence="8">
    <name type="scientific">Petromyces alliaceus</name>
    <name type="common">Aspergillus alliaceus</name>
    <dbReference type="NCBI Taxonomy" id="209559"/>
    <lineage>
        <taxon>Eukaryota</taxon>
        <taxon>Fungi</taxon>
        <taxon>Dikarya</taxon>
        <taxon>Ascomycota</taxon>
        <taxon>Pezizomycotina</taxon>
        <taxon>Eurotiomycetes</taxon>
        <taxon>Eurotiomycetidae</taxon>
        <taxon>Eurotiales</taxon>
        <taxon>Aspergillaceae</taxon>
        <taxon>Aspergillus</taxon>
        <taxon>Aspergillus subgen. Circumdati</taxon>
    </lineage>
</organism>
<dbReference type="InterPro" id="IPR013776">
    <property type="entry name" value="A-amylase_thermo"/>
</dbReference>
<dbReference type="OrthoDB" id="550577at2759"/>
<dbReference type="Gene3D" id="2.40.30.140">
    <property type="match status" value="1"/>
</dbReference>
<evidence type="ECO:0000256" key="1">
    <source>
        <dbReference type="ARBA" id="ARBA00001913"/>
    </source>
</evidence>
<dbReference type="Gene3D" id="2.60.40.1180">
    <property type="entry name" value="Golgi alpha-mannosidase II"/>
    <property type="match status" value="1"/>
</dbReference>
<evidence type="ECO:0000256" key="5">
    <source>
        <dbReference type="ARBA" id="ARBA00023277"/>
    </source>
</evidence>
<name>A0A5N7C827_PETAA</name>
<accession>A0A5N7C827</accession>
<dbReference type="Proteomes" id="UP000326877">
    <property type="component" value="Unassembled WGS sequence"/>
</dbReference>
<dbReference type="NCBIfam" id="NF006969">
    <property type="entry name" value="PRK09441.1-2"/>
    <property type="match status" value="1"/>
</dbReference>
<dbReference type="SUPFAM" id="SSF51011">
    <property type="entry name" value="Glycosyl hydrolase domain"/>
    <property type="match status" value="1"/>
</dbReference>
<keyword evidence="3" id="KW-0479">Metal-binding</keyword>
<comment type="similarity">
    <text evidence="2">Belongs to the glycosyl hydrolase 13 family.</text>
</comment>
<evidence type="ECO:0000313" key="8">
    <source>
        <dbReference type="EMBL" id="KAE8389927.1"/>
    </source>
</evidence>
<evidence type="ECO:0000256" key="4">
    <source>
        <dbReference type="ARBA" id="ARBA00022801"/>
    </source>
</evidence>
<proteinExistence type="inferred from homology"/>
<protein>
    <submittedName>
        <fullName evidence="8">Glycoside hydrolase superfamily</fullName>
    </submittedName>
</protein>
<dbReference type="InterPro" id="IPR006047">
    <property type="entry name" value="GH13_cat_dom"/>
</dbReference>
<dbReference type="AlphaFoldDB" id="A0A5N7C827"/>
<dbReference type="SMART" id="SM00642">
    <property type="entry name" value="Aamy"/>
    <property type="match status" value="1"/>
</dbReference>
<comment type="cofactor">
    <cofactor evidence="1">
        <name>Ca(2+)</name>
        <dbReference type="ChEBI" id="CHEBI:29108"/>
    </cofactor>
</comment>
<keyword evidence="5" id="KW-0119">Carbohydrate metabolism</keyword>
<dbReference type="InterPro" id="IPR017853">
    <property type="entry name" value="GH"/>
</dbReference>
<dbReference type="CDD" id="cd11318">
    <property type="entry name" value="AmyAc_bac_fung_AmyA"/>
    <property type="match status" value="1"/>
</dbReference>